<gene>
    <name evidence="2" type="ORF">CTEN210_16495</name>
</gene>
<accession>A0AAD3HEC2</accession>
<name>A0AAD3HEC2_9STRA</name>
<evidence type="ECO:0000313" key="3">
    <source>
        <dbReference type="Proteomes" id="UP001054902"/>
    </source>
</evidence>
<dbReference type="Proteomes" id="UP001054902">
    <property type="component" value="Unassembled WGS sequence"/>
</dbReference>
<comment type="caution">
    <text evidence="2">The sequence shown here is derived from an EMBL/GenBank/DDBJ whole genome shotgun (WGS) entry which is preliminary data.</text>
</comment>
<dbReference type="InterPro" id="IPR051961">
    <property type="entry name" value="Fungal_Metabolite_Diox"/>
</dbReference>
<dbReference type="AlphaFoldDB" id="A0AAD3HEC2"/>
<dbReference type="PANTHER" id="PTHR37563">
    <property type="entry name" value="PHYTANOYL-COA DIOXYGENASE FAMILY PROTEIN (AFU_ORTHOLOGUE AFUA_2G03330)"/>
    <property type="match status" value="1"/>
</dbReference>
<evidence type="ECO:0000313" key="2">
    <source>
        <dbReference type="EMBL" id="GFH60019.1"/>
    </source>
</evidence>
<proteinExistence type="predicted"/>
<sequence length="313" mass="34816">MRLLVVFFGIGLAADKVLAFHTSMPQTFEKRADLEQSYLLPNQSDLQMDTTRPFADTLRSRGVARVDNGLSYDTSIKLQSLIDETLESSIDEVENFRAPRNFRFANVLEKANRWDLLLPFDEGSIEDRSSDVLLQAMSELVGNGGKIGHILDEILGEDAILYEFACLISDPGSSRQEIHPDIVFSNDKIPLIACFVSLQDIDASMGPTVFIPDTVTADAHERINNENLADEMLQCIPSCISTLGTGDCSLYNPMVLHAGGGNVSDRRRRLFYFTFLDPSLQDPSSHVNPGSINPVLKQKNMTLKDVREVLNTM</sequence>
<dbReference type="SUPFAM" id="SSF51197">
    <property type="entry name" value="Clavaminate synthase-like"/>
    <property type="match status" value="1"/>
</dbReference>
<evidence type="ECO:0000256" key="1">
    <source>
        <dbReference type="SAM" id="SignalP"/>
    </source>
</evidence>
<keyword evidence="3" id="KW-1185">Reference proteome</keyword>
<feature type="signal peptide" evidence="1">
    <location>
        <begin position="1"/>
        <end position="19"/>
    </location>
</feature>
<dbReference type="InterPro" id="IPR008775">
    <property type="entry name" value="Phytyl_CoA_dOase-like"/>
</dbReference>
<organism evidence="2 3">
    <name type="scientific">Chaetoceros tenuissimus</name>
    <dbReference type="NCBI Taxonomy" id="426638"/>
    <lineage>
        <taxon>Eukaryota</taxon>
        <taxon>Sar</taxon>
        <taxon>Stramenopiles</taxon>
        <taxon>Ochrophyta</taxon>
        <taxon>Bacillariophyta</taxon>
        <taxon>Coscinodiscophyceae</taxon>
        <taxon>Chaetocerotophycidae</taxon>
        <taxon>Chaetocerotales</taxon>
        <taxon>Chaetocerotaceae</taxon>
        <taxon>Chaetoceros</taxon>
    </lineage>
</organism>
<dbReference type="EMBL" id="BLLK01000069">
    <property type="protein sequence ID" value="GFH60019.1"/>
    <property type="molecule type" value="Genomic_DNA"/>
</dbReference>
<protein>
    <recommendedName>
        <fullName evidence="4">Phytanoyl-CoA dioxygenase</fullName>
    </recommendedName>
</protein>
<keyword evidence="1" id="KW-0732">Signal</keyword>
<dbReference type="PANTHER" id="PTHR37563:SF2">
    <property type="entry name" value="PHYTANOYL-COA DIOXYGENASE FAMILY PROTEIN (AFU_ORTHOLOGUE AFUA_2G03330)"/>
    <property type="match status" value="1"/>
</dbReference>
<dbReference type="Pfam" id="PF05721">
    <property type="entry name" value="PhyH"/>
    <property type="match status" value="1"/>
</dbReference>
<feature type="chain" id="PRO_5042190168" description="Phytanoyl-CoA dioxygenase" evidence="1">
    <location>
        <begin position="20"/>
        <end position="313"/>
    </location>
</feature>
<dbReference type="Gene3D" id="2.60.120.620">
    <property type="entry name" value="q2cbj1_9rhob like domain"/>
    <property type="match status" value="1"/>
</dbReference>
<reference evidence="2 3" key="1">
    <citation type="journal article" date="2021" name="Sci. Rep.">
        <title>The genome of the diatom Chaetoceros tenuissimus carries an ancient integrated fragment of an extant virus.</title>
        <authorList>
            <person name="Hongo Y."/>
            <person name="Kimura K."/>
            <person name="Takaki Y."/>
            <person name="Yoshida Y."/>
            <person name="Baba S."/>
            <person name="Kobayashi G."/>
            <person name="Nagasaki K."/>
            <person name="Hano T."/>
            <person name="Tomaru Y."/>
        </authorList>
    </citation>
    <scope>NUCLEOTIDE SEQUENCE [LARGE SCALE GENOMIC DNA]</scope>
    <source>
        <strain evidence="2 3">NIES-3715</strain>
    </source>
</reference>
<evidence type="ECO:0008006" key="4">
    <source>
        <dbReference type="Google" id="ProtNLM"/>
    </source>
</evidence>